<dbReference type="EMBL" id="CP004353">
    <property type="protein sequence ID" value="AHI21793.1"/>
    <property type="molecule type" value="Genomic_DNA"/>
</dbReference>
<dbReference type="Gene3D" id="3.40.50.300">
    <property type="entry name" value="P-loop containing nucleotide triphosphate hydrolases"/>
    <property type="match status" value="1"/>
</dbReference>
<reference evidence="4 5" key="1">
    <citation type="submission" date="2013-02" db="EMBL/GenBank/DDBJ databases">
        <title>The complete genome sequence of Corynebacterium vitaeruminis DSM 20294.</title>
        <authorList>
            <person name="Ruckert C."/>
            <person name="Albersmeier A."/>
            <person name="Kalinowski J."/>
        </authorList>
    </citation>
    <scope>NUCLEOTIDE SEQUENCE [LARGE SCALE GENOMIC DNA]</scope>
    <source>
        <strain evidence="5">ATCC 10234</strain>
    </source>
</reference>
<evidence type="ECO:0000313" key="5">
    <source>
        <dbReference type="Proteomes" id="UP000019222"/>
    </source>
</evidence>
<organism evidence="4 5">
    <name type="scientific">Corynebacterium vitaeruminis DSM 20294</name>
    <dbReference type="NCBI Taxonomy" id="1224164"/>
    <lineage>
        <taxon>Bacteria</taxon>
        <taxon>Bacillati</taxon>
        <taxon>Actinomycetota</taxon>
        <taxon>Actinomycetes</taxon>
        <taxon>Mycobacteriales</taxon>
        <taxon>Corynebacteriaceae</taxon>
        <taxon>Corynebacterium</taxon>
    </lineage>
</organism>
<name>W5Y5L6_9CORY</name>
<dbReference type="SMART" id="SM00382">
    <property type="entry name" value="AAA"/>
    <property type="match status" value="1"/>
</dbReference>
<dbReference type="RefSeq" id="WP_081751466.1">
    <property type="nucleotide sequence ID" value="NZ_CP004353.1"/>
</dbReference>
<dbReference type="eggNOG" id="COG1131">
    <property type="taxonomic scope" value="Bacteria"/>
</dbReference>
<accession>W5Y5L6</accession>
<dbReference type="GO" id="GO:0005524">
    <property type="term" value="F:ATP binding"/>
    <property type="evidence" value="ECO:0007669"/>
    <property type="project" value="UniProtKB-KW"/>
</dbReference>
<dbReference type="SUPFAM" id="SSF52540">
    <property type="entry name" value="P-loop containing nucleoside triphosphate hydrolases"/>
    <property type="match status" value="1"/>
</dbReference>
<evidence type="ECO:0000259" key="3">
    <source>
        <dbReference type="PROSITE" id="PS50893"/>
    </source>
</evidence>
<keyword evidence="5" id="KW-1185">Reference proteome</keyword>
<evidence type="ECO:0000256" key="2">
    <source>
        <dbReference type="ARBA" id="ARBA00022840"/>
    </source>
</evidence>
<dbReference type="InterPro" id="IPR003439">
    <property type="entry name" value="ABC_transporter-like_ATP-bd"/>
</dbReference>
<dbReference type="Pfam" id="PF00005">
    <property type="entry name" value="ABC_tran"/>
    <property type="match status" value="1"/>
</dbReference>
<dbReference type="PROSITE" id="PS50893">
    <property type="entry name" value="ABC_TRANSPORTER_2"/>
    <property type="match status" value="1"/>
</dbReference>
<dbReference type="InterPro" id="IPR003593">
    <property type="entry name" value="AAA+_ATPase"/>
</dbReference>
<dbReference type="InterPro" id="IPR017871">
    <property type="entry name" value="ABC_transporter-like_CS"/>
</dbReference>
<dbReference type="HOGENOM" id="CLU_000604_1_2_11"/>
<dbReference type="InterPro" id="IPR027417">
    <property type="entry name" value="P-loop_NTPase"/>
</dbReference>
<dbReference type="STRING" id="1224164.B843_02005"/>
<dbReference type="PANTHER" id="PTHR43038">
    <property type="entry name" value="ATP-BINDING CASSETTE, SUB-FAMILY H, MEMBER 1"/>
    <property type="match status" value="1"/>
</dbReference>
<dbReference type="Proteomes" id="UP000019222">
    <property type="component" value="Chromosome"/>
</dbReference>
<sequence length="234" mass="25236">MTTHTTTGPWAVEAREAQARTLTPLTFRIPRGQIAGLIGPSGAGKSTLMRMIVGTQAKTVGSLSVLGLPAGSPALRSRVGYATQQASVYGDLTVKENFAYCAGLLKQPKARVAKIIEKVDLQDKINTIVNNLSGGQRSRVSLGMALVGDPELLVLDEPTVGLDPVLRIQLWAMFNELKEEGKTLIISSHVLDEAEHCDDLLLIREGTIYATTPAAMKQETHTATIEEAFLELMK</sequence>
<keyword evidence="1" id="KW-0547">Nucleotide-binding</keyword>
<dbReference type="GO" id="GO:0016887">
    <property type="term" value="F:ATP hydrolysis activity"/>
    <property type="evidence" value="ECO:0007669"/>
    <property type="project" value="InterPro"/>
</dbReference>
<dbReference type="PANTHER" id="PTHR43038:SF3">
    <property type="entry name" value="ABC TRANSPORTER G FAMILY MEMBER 20 ISOFORM X1"/>
    <property type="match status" value="1"/>
</dbReference>
<evidence type="ECO:0000256" key="1">
    <source>
        <dbReference type="ARBA" id="ARBA00022741"/>
    </source>
</evidence>
<proteinExistence type="predicted"/>
<feature type="domain" description="ABC transporter" evidence="3">
    <location>
        <begin position="3"/>
        <end position="230"/>
    </location>
</feature>
<keyword evidence="2 4" id="KW-0067">ATP-binding</keyword>
<dbReference type="PATRIC" id="fig|1224164.3.peg.391"/>
<protein>
    <submittedName>
        <fullName evidence="4">ABC transporter ATP-binding protein</fullName>
    </submittedName>
</protein>
<dbReference type="KEGG" id="cvt:B843_02005"/>
<dbReference type="CDD" id="cd03230">
    <property type="entry name" value="ABC_DR_subfamily_A"/>
    <property type="match status" value="1"/>
</dbReference>
<dbReference type="AlphaFoldDB" id="W5Y5L6"/>
<dbReference type="PROSITE" id="PS00211">
    <property type="entry name" value="ABC_TRANSPORTER_1"/>
    <property type="match status" value="1"/>
</dbReference>
<evidence type="ECO:0000313" key="4">
    <source>
        <dbReference type="EMBL" id="AHI21793.1"/>
    </source>
</evidence>
<gene>
    <name evidence="4" type="ORF">B843_02005</name>
</gene>